<evidence type="ECO:0000313" key="5">
    <source>
        <dbReference type="EMBL" id="QIN28896.1"/>
    </source>
</evidence>
<dbReference type="InterPro" id="IPR041522">
    <property type="entry name" value="CdaR_GGDEF"/>
</dbReference>
<gene>
    <name evidence="5" type="ORF">EW640_06085</name>
</gene>
<evidence type="ECO:0000259" key="4">
    <source>
        <dbReference type="Pfam" id="PF17853"/>
    </source>
</evidence>
<dbReference type="InterPro" id="IPR042070">
    <property type="entry name" value="PucR_C-HTH_sf"/>
</dbReference>
<dbReference type="RefSeq" id="WP_165883347.1">
    <property type="nucleotide sequence ID" value="NZ_CP035810.1"/>
</dbReference>
<dbReference type="AlphaFoldDB" id="A0A6G8KW63"/>
<evidence type="ECO:0000256" key="1">
    <source>
        <dbReference type="ARBA" id="ARBA00006754"/>
    </source>
</evidence>
<accession>A0A6G8KW63</accession>
<reference evidence="5 6" key="1">
    <citation type="submission" date="2019-02" db="EMBL/GenBank/DDBJ databases">
        <title>Complete Genome Sequence and Methylome Analysis of Brevibacterium luteolum NEB1784.</title>
        <authorList>
            <person name="Fomenkov A."/>
            <person name="Roberts R.J."/>
        </authorList>
    </citation>
    <scope>NUCLEOTIDE SEQUENCE [LARGE SCALE GENOMIC DNA]</scope>
    <source>
        <strain evidence="5 6">NEB1784</strain>
    </source>
</reference>
<dbReference type="InterPro" id="IPR051448">
    <property type="entry name" value="CdaR-like_regulators"/>
</dbReference>
<dbReference type="Pfam" id="PF07905">
    <property type="entry name" value="PucR"/>
    <property type="match status" value="1"/>
</dbReference>
<sequence>MGADSTQTAAQRRPITASMLLAEKALALTVVVPGPGLDAPLTGSHTTELTHPSRYLFAGELLLTNGLWMTSRSADEWIAEAHAAGAEVVGFGLSDESSAVPGSVVDACRTRGLALLAVAADVSFSRIAEAIDVRRAPTGSARAGLDHIRRLGGAIAGCTDHEDFLRLIERLTGLECWLVGTGGRCLAGSTAAPPADLRRTAVRLGRSGHLSGSLNGQRCFFTVAWGLQSNVALVVAAAQSDIADEARLVIESIMPYFLIVDAERRSRAGVHETLARELLDLIWSGSITQESFEAQLRTLGLDPDRHTMIIASANTRDDVADAVSGCAAAGVFTAFDDVQLMIVQPEGEQIVDEIASVISESGADPILGIGASGIGPEGLRRSLAHAIPACRVAVTRPQGARVIREYEASSYAGLLHFVDVRMRSAFRQALLGPIIAWDAEHDSELLETLRVFLVNDGRWRQAARELHIHHNTLKYRIERIAALTGRDLSAPDSRVDLVLALAIPDSGSQQPRGS</sequence>
<comment type="similarity">
    <text evidence="1">Belongs to the CdaR family.</text>
</comment>
<evidence type="ECO:0000313" key="6">
    <source>
        <dbReference type="Proteomes" id="UP000501518"/>
    </source>
</evidence>
<dbReference type="PANTHER" id="PTHR33744:SF17">
    <property type="entry name" value="CONSERVED PROTEIN"/>
    <property type="match status" value="1"/>
</dbReference>
<dbReference type="KEGG" id="blut:EW640_06085"/>
<feature type="domain" description="Purine catabolism PurC-like" evidence="2">
    <location>
        <begin position="20"/>
        <end position="131"/>
    </location>
</feature>
<protein>
    <submittedName>
        <fullName evidence="5">PucR family transcriptional regulator</fullName>
    </submittedName>
</protein>
<proteinExistence type="inferred from homology"/>
<dbReference type="Pfam" id="PF13556">
    <property type="entry name" value="HTH_30"/>
    <property type="match status" value="1"/>
</dbReference>
<evidence type="ECO:0000259" key="2">
    <source>
        <dbReference type="Pfam" id="PF07905"/>
    </source>
</evidence>
<dbReference type="Proteomes" id="UP000501518">
    <property type="component" value="Chromosome"/>
</dbReference>
<dbReference type="PANTHER" id="PTHR33744">
    <property type="entry name" value="CARBOHYDRATE DIACID REGULATOR"/>
    <property type="match status" value="1"/>
</dbReference>
<dbReference type="Gene3D" id="1.10.10.2840">
    <property type="entry name" value="PucR C-terminal helix-turn-helix domain"/>
    <property type="match status" value="1"/>
</dbReference>
<organism evidence="5 6">
    <name type="scientific">Brevibacterium luteolum</name>
    <dbReference type="NCBI Taxonomy" id="199591"/>
    <lineage>
        <taxon>Bacteria</taxon>
        <taxon>Bacillati</taxon>
        <taxon>Actinomycetota</taxon>
        <taxon>Actinomycetes</taxon>
        <taxon>Micrococcales</taxon>
        <taxon>Brevibacteriaceae</taxon>
        <taxon>Brevibacterium</taxon>
    </lineage>
</organism>
<dbReference type="InterPro" id="IPR012914">
    <property type="entry name" value="PucR_dom"/>
</dbReference>
<dbReference type="EMBL" id="CP035810">
    <property type="protein sequence ID" value="QIN28896.1"/>
    <property type="molecule type" value="Genomic_DNA"/>
</dbReference>
<feature type="domain" description="CdaR GGDEF-like" evidence="4">
    <location>
        <begin position="286"/>
        <end position="391"/>
    </location>
</feature>
<dbReference type="Pfam" id="PF17853">
    <property type="entry name" value="GGDEF_2"/>
    <property type="match status" value="1"/>
</dbReference>
<evidence type="ECO:0000259" key="3">
    <source>
        <dbReference type="Pfam" id="PF13556"/>
    </source>
</evidence>
<name>A0A6G8KW63_9MICO</name>
<feature type="domain" description="PucR C-terminal helix-turn-helix" evidence="3">
    <location>
        <begin position="445"/>
        <end position="503"/>
    </location>
</feature>
<dbReference type="InterPro" id="IPR025736">
    <property type="entry name" value="PucR_C-HTH_dom"/>
</dbReference>